<geneLocation type="plasmid" evidence="2 3">
    <name>pRgalR602a</name>
</geneLocation>
<dbReference type="GO" id="GO:0005829">
    <property type="term" value="C:cytosol"/>
    <property type="evidence" value="ECO:0007669"/>
    <property type="project" value="TreeGrafter"/>
</dbReference>
<dbReference type="PANTHER" id="PTHR33336:SF1">
    <property type="entry name" value="(4S)-4-HYDROXY-5-PHOSPHONOOXYPENTANE-2,3-DIONE ISOMERASE"/>
    <property type="match status" value="1"/>
</dbReference>
<dbReference type="GO" id="GO:0004497">
    <property type="term" value="F:monooxygenase activity"/>
    <property type="evidence" value="ECO:0007669"/>
    <property type="project" value="UniProtKB-KW"/>
</dbReference>
<dbReference type="PROSITE" id="PS51725">
    <property type="entry name" value="ABM"/>
    <property type="match status" value="1"/>
</dbReference>
<evidence type="ECO:0000259" key="1">
    <source>
        <dbReference type="PROSITE" id="PS51725"/>
    </source>
</evidence>
<dbReference type="InterPro" id="IPR050744">
    <property type="entry name" value="AI-2_Isomerase_LsrG"/>
</dbReference>
<dbReference type="SUPFAM" id="SSF54909">
    <property type="entry name" value="Dimeric alpha+beta barrel"/>
    <property type="match status" value="1"/>
</dbReference>
<dbReference type="PANTHER" id="PTHR33336">
    <property type="entry name" value="QUINOL MONOOXYGENASE YGIN-RELATED"/>
    <property type="match status" value="1"/>
</dbReference>
<sequence>MSSASTGFVVVVEFVVRTQFADNFHSAMTENAATSLRDEPNCEVFDVCRDPERPERTYLYEVYGSKADFDFHLKTPHFLGFDAMVRDWVAEKRVETFERVSSHKKEAGR</sequence>
<dbReference type="KEGG" id="rga:RGR602_PA00061"/>
<dbReference type="EMBL" id="CP006878">
    <property type="protein sequence ID" value="AJD43407.1"/>
    <property type="molecule type" value="Genomic_DNA"/>
</dbReference>
<dbReference type="InterPro" id="IPR011008">
    <property type="entry name" value="Dimeric_a/b-barrel"/>
</dbReference>
<evidence type="ECO:0000313" key="2">
    <source>
        <dbReference type="EMBL" id="AJD43407.1"/>
    </source>
</evidence>
<dbReference type="HOGENOM" id="CLU_131496_3_2_5"/>
<proteinExistence type="predicted"/>
<reference evidence="2 3" key="1">
    <citation type="submission" date="2013-11" db="EMBL/GenBank/DDBJ databases">
        <title>Complete genome sequence of Rhizobium gallicum bv. gallicum R602.</title>
        <authorList>
            <person name="Bustos P."/>
            <person name="Santamaria R.I."/>
            <person name="Lozano L."/>
            <person name="Acosta J.L."/>
            <person name="Ormeno-Orrillo E."/>
            <person name="Rogel M.A."/>
            <person name="Romero D."/>
            <person name="Cevallos M.A."/>
            <person name="Martinez-Romero E."/>
            <person name="Gonzalez V."/>
        </authorList>
    </citation>
    <scope>NUCLEOTIDE SEQUENCE [LARGE SCALE GENOMIC DNA]</scope>
    <source>
        <strain evidence="2 3">R602</strain>
        <plasmid evidence="2 3">pRgalR602a</plasmid>
    </source>
</reference>
<feature type="domain" description="ABM" evidence="1">
    <location>
        <begin position="8"/>
        <end position="97"/>
    </location>
</feature>
<dbReference type="InterPro" id="IPR007138">
    <property type="entry name" value="ABM_dom"/>
</dbReference>
<accession>A0A0B4XA31</accession>
<dbReference type="Pfam" id="PF03992">
    <property type="entry name" value="ABM"/>
    <property type="match status" value="1"/>
</dbReference>
<dbReference type="Gene3D" id="3.30.70.100">
    <property type="match status" value="1"/>
</dbReference>
<protein>
    <submittedName>
        <fullName evidence="2">Antibiotic biosynthesis monooxygenase protein</fullName>
    </submittedName>
</protein>
<gene>
    <name evidence="2" type="ORF">RGR602_PA00061</name>
</gene>
<keyword evidence="2" id="KW-0503">Monooxygenase</keyword>
<dbReference type="RefSeq" id="WP_040113967.1">
    <property type="nucleotide sequence ID" value="NZ_CP006878.1"/>
</dbReference>
<organism evidence="2 3">
    <name type="scientific">Rhizobium gallicum bv. gallicum R602sp</name>
    <dbReference type="NCBI Taxonomy" id="1041138"/>
    <lineage>
        <taxon>Bacteria</taxon>
        <taxon>Pseudomonadati</taxon>
        <taxon>Pseudomonadota</taxon>
        <taxon>Alphaproteobacteria</taxon>
        <taxon>Hyphomicrobiales</taxon>
        <taxon>Rhizobiaceae</taxon>
        <taxon>Rhizobium/Agrobacterium group</taxon>
        <taxon>Rhizobium</taxon>
    </lineage>
</organism>
<dbReference type="AlphaFoldDB" id="A0A0B4XA31"/>
<keyword evidence="3" id="KW-1185">Reference proteome</keyword>
<evidence type="ECO:0000313" key="3">
    <source>
        <dbReference type="Proteomes" id="UP000031368"/>
    </source>
</evidence>
<keyword evidence="2" id="KW-0614">Plasmid</keyword>
<dbReference type="Proteomes" id="UP000031368">
    <property type="component" value="Plasmid pRgalR602a"/>
</dbReference>
<name>A0A0B4XA31_9HYPH</name>
<keyword evidence="2" id="KW-0560">Oxidoreductase</keyword>